<evidence type="ECO:0008006" key="3">
    <source>
        <dbReference type="Google" id="ProtNLM"/>
    </source>
</evidence>
<organism evidence="1 2">
    <name type="scientific">Fusarium poae</name>
    <dbReference type="NCBI Taxonomy" id="36050"/>
    <lineage>
        <taxon>Eukaryota</taxon>
        <taxon>Fungi</taxon>
        <taxon>Dikarya</taxon>
        <taxon>Ascomycota</taxon>
        <taxon>Pezizomycotina</taxon>
        <taxon>Sordariomycetes</taxon>
        <taxon>Hypocreomycetidae</taxon>
        <taxon>Hypocreales</taxon>
        <taxon>Nectriaceae</taxon>
        <taxon>Fusarium</taxon>
    </lineage>
</organism>
<evidence type="ECO:0000313" key="1">
    <source>
        <dbReference type="EMBL" id="OBS17539.1"/>
    </source>
</evidence>
<sequence>MEDIIQLNQDYHILICRLCQAAIRPGSSIELHFRRQHQLKGQVLKDIKDYYSTLELVDPKLAVTPQDNSQAIEHLAILTGYSCNACRYLTIAQDNAVRHWREAGHGEAEERWTQVRLQTWMGGHYARYWIVRDNSERNGPANAADTTSRSAMDEVIAASQARLEEEDAVRLRKGDLKEEIDRDSPWVKRLCWVRLFGSRDLINIHDAAQWLRARAATGKLAGRQEDDEAARERLLLSRLGQSFDREVERCCWRLYSVPTETLQWLNSISSVTPSGVPFGRKGKEESMSQYRSVGHRYLSFCWKAHRIGRKEA</sequence>
<protein>
    <recommendedName>
        <fullName evidence="3">C2H2-type domain-containing protein</fullName>
    </recommendedName>
</protein>
<evidence type="ECO:0000313" key="2">
    <source>
        <dbReference type="Proteomes" id="UP000091967"/>
    </source>
</evidence>
<proteinExistence type="predicted"/>
<dbReference type="AlphaFoldDB" id="A0A1B8AAN5"/>
<dbReference type="Pfam" id="PF12013">
    <property type="entry name" value="OrsD"/>
    <property type="match status" value="1"/>
</dbReference>
<dbReference type="EMBL" id="LYXU01000014">
    <property type="protein sequence ID" value="OBS17539.1"/>
    <property type="molecule type" value="Genomic_DNA"/>
</dbReference>
<gene>
    <name evidence="1" type="ORF">FPOA_12027</name>
</gene>
<dbReference type="InterPro" id="IPR022698">
    <property type="entry name" value="OrsD"/>
</dbReference>
<reference evidence="1 2" key="1">
    <citation type="submission" date="2016-06" db="EMBL/GenBank/DDBJ databases">
        <title>Living apart together: crosstalk between the core and supernumerary genomes in a fungal plant pathogen.</title>
        <authorList>
            <person name="Vanheule A."/>
            <person name="Audenaert K."/>
            <person name="Warris S."/>
            <person name="Van De Geest H."/>
            <person name="Schijlen E."/>
            <person name="Hofte M."/>
            <person name="De Saeger S."/>
            <person name="Haesaert G."/>
            <person name="Waalwijk C."/>
            <person name="Van Der Lee T."/>
        </authorList>
    </citation>
    <scope>NUCLEOTIDE SEQUENCE [LARGE SCALE GENOMIC DNA]</scope>
    <source>
        <strain evidence="1 2">2516</strain>
    </source>
</reference>
<comment type="caution">
    <text evidence="1">The sequence shown here is derived from an EMBL/GenBank/DDBJ whole genome shotgun (WGS) entry which is preliminary data.</text>
</comment>
<keyword evidence="2" id="KW-1185">Reference proteome</keyword>
<accession>A0A1B8AAN5</accession>
<dbReference type="STRING" id="36050.A0A1B8AAN5"/>
<name>A0A1B8AAN5_FUSPO</name>
<dbReference type="Proteomes" id="UP000091967">
    <property type="component" value="Unassembled WGS sequence"/>
</dbReference>